<accession>A0ABU1Z3W2</accession>
<gene>
    <name evidence="1" type="ORF">J2X16_000622</name>
</gene>
<reference evidence="1 2" key="1">
    <citation type="submission" date="2023-07" db="EMBL/GenBank/DDBJ databases">
        <title>Sorghum-associated microbial communities from plants grown in Nebraska, USA.</title>
        <authorList>
            <person name="Schachtman D."/>
        </authorList>
    </citation>
    <scope>NUCLEOTIDE SEQUENCE [LARGE SCALE GENOMIC DNA]</scope>
    <source>
        <strain evidence="1 2">BE310</strain>
    </source>
</reference>
<organism evidence="1 2">
    <name type="scientific">Pelomonas aquatica</name>
    <dbReference type="NCBI Taxonomy" id="431058"/>
    <lineage>
        <taxon>Bacteria</taxon>
        <taxon>Pseudomonadati</taxon>
        <taxon>Pseudomonadota</taxon>
        <taxon>Betaproteobacteria</taxon>
        <taxon>Burkholderiales</taxon>
        <taxon>Sphaerotilaceae</taxon>
        <taxon>Roseateles</taxon>
    </lineage>
</organism>
<dbReference type="RefSeq" id="WP_310341521.1">
    <property type="nucleotide sequence ID" value="NZ_JAVDXQ010000001.1"/>
</dbReference>
<evidence type="ECO:0000313" key="2">
    <source>
        <dbReference type="Proteomes" id="UP001180536"/>
    </source>
</evidence>
<name>A0ABU1Z3W2_9BURK</name>
<protein>
    <submittedName>
        <fullName evidence="1">Uncharacterized protein</fullName>
    </submittedName>
</protein>
<comment type="caution">
    <text evidence="1">The sequence shown here is derived from an EMBL/GenBank/DDBJ whole genome shotgun (WGS) entry which is preliminary data.</text>
</comment>
<sequence length="91" mass="10563">MAEPAATLEAHWEVRLDVLVAQANWFHKYLDMFDRRALLDRLADEHAVEVRTEVLGRTIPSVACDIDTFEPHLRVCVECARLNYYDDGFEL</sequence>
<keyword evidence="2" id="KW-1185">Reference proteome</keyword>
<proteinExistence type="predicted"/>
<dbReference type="EMBL" id="JAVDXQ010000001">
    <property type="protein sequence ID" value="MDR7295301.1"/>
    <property type="molecule type" value="Genomic_DNA"/>
</dbReference>
<evidence type="ECO:0000313" key="1">
    <source>
        <dbReference type="EMBL" id="MDR7295301.1"/>
    </source>
</evidence>
<dbReference type="Proteomes" id="UP001180536">
    <property type="component" value="Unassembled WGS sequence"/>
</dbReference>